<dbReference type="InterPro" id="IPR019756">
    <property type="entry name" value="Pept_S26A_signal_pept_1_Ser-AS"/>
</dbReference>
<dbReference type="GO" id="GO:0004252">
    <property type="term" value="F:serine-type endopeptidase activity"/>
    <property type="evidence" value="ECO:0007669"/>
    <property type="project" value="InterPro"/>
</dbReference>
<dbReference type="PANTHER" id="PTHR43390">
    <property type="entry name" value="SIGNAL PEPTIDASE I"/>
    <property type="match status" value="1"/>
</dbReference>
<dbReference type="PROSITE" id="PS00760">
    <property type="entry name" value="SPASE_I_2"/>
    <property type="match status" value="1"/>
</dbReference>
<dbReference type="CDD" id="cd06530">
    <property type="entry name" value="S26_SPase_I"/>
    <property type="match status" value="1"/>
</dbReference>
<evidence type="ECO:0000256" key="1">
    <source>
        <dbReference type="ARBA" id="ARBA00000677"/>
    </source>
</evidence>
<proteinExistence type="inferred from homology"/>
<keyword evidence="12" id="KW-1185">Reference proteome</keyword>
<dbReference type="NCBIfam" id="TIGR02227">
    <property type="entry name" value="sigpep_I_bact"/>
    <property type="match status" value="1"/>
</dbReference>
<dbReference type="InterPro" id="IPR000223">
    <property type="entry name" value="Pept_S26A_signal_pept_1"/>
</dbReference>
<comment type="subcellular location">
    <subcellularLocation>
        <location evidence="2">Cell membrane</location>
        <topology evidence="2">Single-pass type II membrane protein</topology>
    </subcellularLocation>
    <subcellularLocation>
        <location evidence="9">Membrane</location>
        <topology evidence="9">Single-pass type II membrane protein</topology>
    </subcellularLocation>
</comment>
<dbReference type="InterPro" id="IPR019757">
    <property type="entry name" value="Pept_S26A_signal_pept_1_Lys-AS"/>
</dbReference>
<name>A0AAE3D9B3_9FIRM</name>
<comment type="similarity">
    <text evidence="3 9">Belongs to the peptidase S26 family.</text>
</comment>
<dbReference type="Gene3D" id="2.10.109.10">
    <property type="entry name" value="Umud Fragment, subunit A"/>
    <property type="match status" value="1"/>
</dbReference>
<evidence type="ECO:0000313" key="11">
    <source>
        <dbReference type="EMBL" id="MCC2120690.1"/>
    </source>
</evidence>
<dbReference type="RefSeq" id="WP_118669761.1">
    <property type="nucleotide sequence ID" value="NZ_JAJEPV010000040.1"/>
</dbReference>
<dbReference type="GO" id="GO:0009003">
    <property type="term" value="F:signal peptidase activity"/>
    <property type="evidence" value="ECO:0007669"/>
    <property type="project" value="UniProtKB-EC"/>
</dbReference>
<evidence type="ECO:0000256" key="9">
    <source>
        <dbReference type="RuleBase" id="RU362042"/>
    </source>
</evidence>
<keyword evidence="8" id="KW-0812">Transmembrane</keyword>
<feature type="domain" description="Peptidase S26" evidence="10">
    <location>
        <begin position="24"/>
        <end position="178"/>
    </location>
</feature>
<dbReference type="PROSITE" id="PS00501">
    <property type="entry name" value="SPASE_I_1"/>
    <property type="match status" value="1"/>
</dbReference>
<reference evidence="11 12" key="1">
    <citation type="submission" date="2021-10" db="EMBL/GenBank/DDBJ databases">
        <title>Anaerobic single-cell dispensing facilitates the cultivation of human gut bacteria.</title>
        <authorList>
            <person name="Afrizal A."/>
        </authorList>
    </citation>
    <scope>NUCLEOTIDE SEQUENCE [LARGE SCALE GENOMIC DNA]</scope>
    <source>
        <strain evidence="11 12">CLA-AA-H273</strain>
    </source>
</reference>
<comment type="caution">
    <text evidence="11">The sequence shown here is derived from an EMBL/GenBank/DDBJ whole genome shotgun (WGS) entry which is preliminary data.</text>
</comment>
<evidence type="ECO:0000256" key="3">
    <source>
        <dbReference type="ARBA" id="ARBA00009370"/>
    </source>
</evidence>
<dbReference type="EC" id="3.4.21.89" evidence="4 8"/>
<dbReference type="Pfam" id="PF10502">
    <property type="entry name" value="Peptidase_S26"/>
    <property type="match status" value="1"/>
</dbReference>
<evidence type="ECO:0000256" key="7">
    <source>
        <dbReference type="PIRSR" id="PIRSR600223-1"/>
    </source>
</evidence>
<gene>
    <name evidence="11" type="primary">lepB</name>
    <name evidence="11" type="ORF">LKD75_14030</name>
</gene>
<evidence type="ECO:0000256" key="6">
    <source>
        <dbReference type="ARBA" id="ARBA00022801"/>
    </source>
</evidence>
<evidence type="ECO:0000256" key="5">
    <source>
        <dbReference type="ARBA" id="ARBA00022670"/>
    </source>
</evidence>
<comment type="catalytic activity">
    <reaction evidence="1 8">
        <text>Cleavage of hydrophobic, N-terminal signal or leader sequences from secreted and periplasmic proteins.</text>
        <dbReference type="EC" id="3.4.21.89"/>
    </reaction>
</comment>
<keyword evidence="8" id="KW-0472">Membrane</keyword>
<dbReference type="EMBL" id="JAJEPV010000040">
    <property type="protein sequence ID" value="MCC2120690.1"/>
    <property type="molecule type" value="Genomic_DNA"/>
</dbReference>
<feature type="active site" evidence="7">
    <location>
        <position position="98"/>
    </location>
</feature>
<dbReference type="GO" id="GO:0005886">
    <property type="term" value="C:plasma membrane"/>
    <property type="evidence" value="ECO:0007669"/>
    <property type="project" value="UniProtKB-SubCell"/>
</dbReference>
<evidence type="ECO:0000256" key="4">
    <source>
        <dbReference type="ARBA" id="ARBA00013208"/>
    </source>
</evidence>
<organism evidence="11 12">
    <name type="scientific">Waltera acetigignens</name>
    <dbReference type="NCBI Taxonomy" id="2981769"/>
    <lineage>
        <taxon>Bacteria</taxon>
        <taxon>Bacillati</taxon>
        <taxon>Bacillota</taxon>
        <taxon>Clostridia</taxon>
        <taxon>Lachnospirales</taxon>
        <taxon>Lachnospiraceae</taxon>
        <taxon>Waltera</taxon>
    </lineage>
</organism>
<dbReference type="InterPro" id="IPR036286">
    <property type="entry name" value="LexA/Signal_pep-like_sf"/>
</dbReference>
<feature type="active site" evidence="7">
    <location>
        <position position="54"/>
    </location>
</feature>
<feature type="transmembrane region" description="Helical" evidence="8">
    <location>
        <begin position="23"/>
        <end position="45"/>
    </location>
</feature>
<keyword evidence="5 8" id="KW-0645">Protease</keyword>
<protein>
    <recommendedName>
        <fullName evidence="4 8">Signal peptidase I</fullName>
        <ecNumber evidence="4 8">3.4.21.89</ecNumber>
    </recommendedName>
</protein>
<keyword evidence="6 8" id="KW-0378">Hydrolase</keyword>
<dbReference type="InterPro" id="IPR019533">
    <property type="entry name" value="Peptidase_S26"/>
</dbReference>
<dbReference type="PRINTS" id="PR00727">
    <property type="entry name" value="LEADERPTASE"/>
</dbReference>
<dbReference type="GO" id="GO:0006465">
    <property type="term" value="P:signal peptide processing"/>
    <property type="evidence" value="ECO:0007669"/>
    <property type="project" value="InterPro"/>
</dbReference>
<keyword evidence="8" id="KW-1133">Transmembrane helix</keyword>
<sequence>MRNKGLSFYKKKKKISQELLREIFSWIFGIALSVFLAAVVVIFLGKSTRVVGMSMEPTLENGQQIFIDRFLYVLSSPKAGDIVAFLPNGNENSHYYVKRVVAGPGDKVRIADGTLYVNGQESKWVTERILDAGIAENEIILGNKEYFCIGDNPNNSEDSRSANIGPVEEGDMIGKAWFHLKSGTDGIGFIK</sequence>
<dbReference type="PANTHER" id="PTHR43390:SF1">
    <property type="entry name" value="CHLOROPLAST PROCESSING PEPTIDASE"/>
    <property type="match status" value="1"/>
</dbReference>
<dbReference type="Proteomes" id="UP001197795">
    <property type="component" value="Unassembled WGS sequence"/>
</dbReference>
<evidence type="ECO:0000259" key="10">
    <source>
        <dbReference type="Pfam" id="PF10502"/>
    </source>
</evidence>
<accession>A0AAE3D9B3</accession>
<dbReference type="AlphaFoldDB" id="A0AAE3D9B3"/>
<evidence type="ECO:0000313" key="12">
    <source>
        <dbReference type="Proteomes" id="UP001197795"/>
    </source>
</evidence>
<evidence type="ECO:0000256" key="8">
    <source>
        <dbReference type="RuleBase" id="RU003993"/>
    </source>
</evidence>
<evidence type="ECO:0000256" key="2">
    <source>
        <dbReference type="ARBA" id="ARBA00004401"/>
    </source>
</evidence>
<dbReference type="SUPFAM" id="SSF51306">
    <property type="entry name" value="LexA/Signal peptidase"/>
    <property type="match status" value="1"/>
</dbReference>